<dbReference type="Pfam" id="PF00226">
    <property type="entry name" value="DnaJ"/>
    <property type="match status" value="1"/>
</dbReference>
<dbReference type="SUPFAM" id="SSF46565">
    <property type="entry name" value="Chaperone J-domain"/>
    <property type="match status" value="1"/>
</dbReference>
<feature type="region of interest" description="Disordered" evidence="1">
    <location>
        <begin position="360"/>
        <end position="408"/>
    </location>
</feature>
<keyword evidence="4" id="KW-1185">Reference proteome</keyword>
<feature type="compositionally biased region" description="Polar residues" evidence="1">
    <location>
        <begin position="484"/>
        <end position="504"/>
    </location>
</feature>
<accession>A0AAV3RGJ9</accession>
<dbReference type="CDD" id="cd06257">
    <property type="entry name" value="DnaJ"/>
    <property type="match status" value="1"/>
</dbReference>
<evidence type="ECO:0000256" key="1">
    <source>
        <dbReference type="SAM" id="MobiDB-lite"/>
    </source>
</evidence>
<organism evidence="3 4">
    <name type="scientific">Lithospermum erythrorhizon</name>
    <name type="common">Purple gromwell</name>
    <name type="synonym">Lithospermum officinale var. erythrorhizon</name>
    <dbReference type="NCBI Taxonomy" id="34254"/>
    <lineage>
        <taxon>Eukaryota</taxon>
        <taxon>Viridiplantae</taxon>
        <taxon>Streptophyta</taxon>
        <taxon>Embryophyta</taxon>
        <taxon>Tracheophyta</taxon>
        <taxon>Spermatophyta</taxon>
        <taxon>Magnoliopsida</taxon>
        <taxon>eudicotyledons</taxon>
        <taxon>Gunneridae</taxon>
        <taxon>Pentapetalae</taxon>
        <taxon>asterids</taxon>
        <taxon>lamiids</taxon>
        <taxon>Boraginales</taxon>
        <taxon>Boraginaceae</taxon>
        <taxon>Boraginoideae</taxon>
        <taxon>Lithospermeae</taxon>
        <taxon>Lithospermum</taxon>
    </lineage>
</organism>
<feature type="domain" description="J" evidence="2">
    <location>
        <begin position="66"/>
        <end position="130"/>
    </location>
</feature>
<feature type="region of interest" description="Disordered" evidence="1">
    <location>
        <begin position="482"/>
        <end position="522"/>
    </location>
</feature>
<name>A0AAV3RGJ9_LITER</name>
<evidence type="ECO:0000259" key="2">
    <source>
        <dbReference type="PROSITE" id="PS50076"/>
    </source>
</evidence>
<dbReference type="InterPro" id="IPR036869">
    <property type="entry name" value="J_dom_sf"/>
</dbReference>
<dbReference type="Gene3D" id="1.10.287.110">
    <property type="entry name" value="DnaJ domain"/>
    <property type="match status" value="1"/>
</dbReference>
<dbReference type="PANTHER" id="PTHR44137:SF51">
    <property type="entry name" value="MOLECULAR CHAPERONE HSP40_DNAJ FAMILY PROTEIN"/>
    <property type="match status" value="1"/>
</dbReference>
<feature type="compositionally biased region" description="Polar residues" evidence="1">
    <location>
        <begin position="360"/>
        <end position="405"/>
    </location>
</feature>
<dbReference type="InterPro" id="IPR024593">
    <property type="entry name" value="DUF3444"/>
</dbReference>
<dbReference type="PROSITE" id="PS50076">
    <property type="entry name" value="DNAJ_2"/>
    <property type="match status" value="1"/>
</dbReference>
<reference evidence="3 4" key="1">
    <citation type="submission" date="2024-01" db="EMBL/GenBank/DDBJ databases">
        <title>The complete chloroplast genome sequence of Lithospermum erythrorhizon: insights into the phylogenetic relationship among Boraginaceae species and the maternal lineages of purple gromwells.</title>
        <authorList>
            <person name="Okada T."/>
            <person name="Watanabe K."/>
        </authorList>
    </citation>
    <scope>NUCLEOTIDE SEQUENCE [LARGE SCALE GENOMIC DNA]</scope>
</reference>
<dbReference type="PANTHER" id="PTHR44137">
    <property type="entry name" value="BNAC03G44070D PROTEIN"/>
    <property type="match status" value="1"/>
</dbReference>
<gene>
    <name evidence="3" type="ORF">LIER_27878</name>
</gene>
<evidence type="ECO:0000313" key="4">
    <source>
        <dbReference type="Proteomes" id="UP001454036"/>
    </source>
</evidence>
<feature type="region of interest" description="Disordered" evidence="1">
    <location>
        <begin position="264"/>
        <end position="310"/>
    </location>
</feature>
<dbReference type="Proteomes" id="UP001454036">
    <property type="component" value="Unassembled WGS sequence"/>
</dbReference>
<sequence>MASNKDAAAEAMVIAEEKLMEKDIRGAKTHASMAQNFYPEFDGLSQLIKVIDVHIAYAKTVCGEVDWYGVLSVDPAFDDDLIRKQFLKLARILHPDKNKASYAEGAFKILTQAWGILSDKARRETYDQRLERLKAATTGMNGVHVYARDSSSTRYANSSSHPSSSESFWTKCRLCRTYLEYKIGHRNQLILCLKCKAPFFAVSQPAPPENGRKSFKPVSIFQHLNDYHSYPSSGSVPLNVRGNCLPTAKTGTYSLSSHCSTDTKKFHSGRTKNPSGPANSSLWPSSGSRMRGVRSTSGPVTSFHSASDGNHHFSRMFSPLPNSKTGETSSPSIASTVHVKIPPHGTLRLGGPGSAFSKFSGSYSTSKDIQPSSILTPGGAETSSGPGVSSSLPASGTTAFTSARSNDGEKTHASLFIQRESSGSATSLFQSKYRPQVLFDVKHDIRKTKDKESCICTGELMKKRQADEYVLLSKGRLGIANKKASGSRNSPQVNRFTNMNNNLGANRISVHGSSKSKNAGNLSQPQLRSALLQKAKSDLHKKLNEWSMTSPSLPMPKIDVKKRDSRDTAEKSDATSAKSAKKVDGVIQNVQGSHQAQTSSVATACETMDTNTKDYVTMDVPDPDFHDFDQQRVEEMFSQGQVWALYDDDDGMPRFYALVNSVKSVRPFKIEISRLNPKTNTKTGPMDWKTSGFTKTIGDFRIGKHVMSNALNAFSHIVKSNRLPKGIIQIYPGKGETWALYRNWSSSWNENVQEEEIHQYDIVLVLDDYNEQQGVLVAPLAKVAGFRSVFRQDDEYTRIQAIQKEELFRFSHRVPSYTLTGEEAQNAPKGYMELDPAAMPMELLKVIHEDNVVQEDGNSDSNAKPEDEYYRNRLDRVVFTYSSRKRNRHTLHLENQGEGQRR</sequence>
<comment type="caution">
    <text evidence="3">The sequence shown here is derived from an EMBL/GenBank/DDBJ whole genome shotgun (WGS) entry which is preliminary data.</text>
</comment>
<dbReference type="EMBL" id="BAABME010009105">
    <property type="protein sequence ID" value="GAA0174496.1"/>
    <property type="molecule type" value="Genomic_DNA"/>
</dbReference>
<protein>
    <recommendedName>
        <fullName evidence="2">J domain-containing protein</fullName>
    </recommendedName>
</protein>
<feature type="region of interest" description="Disordered" evidence="1">
    <location>
        <begin position="543"/>
        <end position="582"/>
    </location>
</feature>
<dbReference type="Pfam" id="PF11926">
    <property type="entry name" value="DUF3444"/>
    <property type="match status" value="1"/>
</dbReference>
<dbReference type="PRINTS" id="PR00625">
    <property type="entry name" value="JDOMAIN"/>
</dbReference>
<feature type="compositionally biased region" description="Polar residues" evidence="1">
    <location>
        <begin position="511"/>
        <end position="522"/>
    </location>
</feature>
<dbReference type="AlphaFoldDB" id="A0AAV3RGJ9"/>
<evidence type="ECO:0000313" key="3">
    <source>
        <dbReference type="EMBL" id="GAA0174496.1"/>
    </source>
</evidence>
<dbReference type="SMART" id="SM00271">
    <property type="entry name" value="DnaJ"/>
    <property type="match status" value="1"/>
</dbReference>
<feature type="compositionally biased region" description="Basic and acidic residues" evidence="1">
    <location>
        <begin position="558"/>
        <end position="573"/>
    </location>
</feature>
<feature type="compositionally biased region" description="Polar residues" evidence="1">
    <location>
        <begin position="271"/>
        <end position="308"/>
    </location>
</feature>
<proteinExistence type="predicted"/>
<dbReference type="InterPro" id="IPR001623">
    <property type="entry name" value="DnaJ_domain"/>
</dbReference>